<dbReference type="Proteomes" id="UP000650466">
    <property type="component" value="Unassembled WGS sequence"/>
</dbReference>
<evidence type="ECO:0000259" key="3">
    <source>
        <dbReference type="PROSITE" id="PS50887"/>
    </source>
</evidence>
<dbReference type="SMART" id="SM00052">
    <property type="entry name" value="EAL"/>
    <property type="match status" value="1"/>
</dbReference>
<dbReference type="InterPro" id="IPR043128">
    <property type="entry name" value="Rev_trsase/Diguanyl_cyclase"/>
</dbReference>
<dbReference type="SUPFAM" id="SSF55073">
    <property type="entry name" value="Nucleotide cyclase"/>
    <property type="match status" value="1"/>
</dbReference>
<keyword evidence="5" id="KW-1185">Reference proteome</keyword>
<dbReference type="PROSITE" id="PS50883">
    <property type="entry name" value="EAL"/>
    <property type="match status" value="1"/>
</dbReference>
<evidence type="ECO:0000256" key="1">
    <source>
        <dbReference type="SAM" id="Phobius"/>
    </source>
</evidence>
<dbReference type="InterPro" id="IPR052155">
    <property type="entry name" value="Biofilm_reg_signaling"/>
</dbReference>
<dbReference type="SMART" id="SM00267">
    <property type="entry name" value="GGDEF"/>
    <property type="match status" value="1"/>
</dbReference>
<keyword evidence="1" id="KW-1133">Transmembrane helix</keyword>
<organism evidence="4 5">
    <name type="scientific">Paenibacillus sedimenti</name>
    <dbReference type="NCBI Taxonomy" id="2770274"/>
    <lineage>
        <taxon>Bacteria</taxon>
        <taxon>Bacillati</taxon>
        <taxon>Bacillota</taxon>
        <taxon>Bacilli</taxon>
        <taxon>Bacillales</taxon>
        <taxon>Paenibacillaceae</taxon>
        <taxon>Paenibacillus</taxon>
    </lineage>
</organism>
<protein>
    <submittedName>
        <fullName evidence="4">EAL domain-containing protein</fullName>
    </submittedName>
</protein>
<dbReference type="InterPro" id="IPR000160">
    <property type="entry name" value="GGDEF_dom"/>
</dbReference>
<dbReference type="RefSeq" id="WP_188178265.1">
    <property type="nucleotide sequence ID" value="NZ_JACVVD010000020.1"/>
</dbReference>
<dbReference type="InterPro" id="IPR035919">
    <property type="entry name" value="EAL_sf"/>
</dbReference>
<evidence type="ECO:0000313" key="5">
    <source>
        <dbReference type="Proteomes" id="UP000650466"/>
    </source>
</evidence>
<reference evidence="4" key="1">
    <citation type="submission" date="2020-09" db="EMBL/GenBank/DDBJ databases">
        <title>Draft Genome Sequence of Paenibacillus sp. WST5.</title>
        <authorList>
            <person name="Bao Z."/>
        </authorList>
    </citation>
    <scope>NUCLEOTIDE SEQUENCE</scope>
    <source>
        <strain evidence="4">WST5</strain>
    </source>
</reference>
<dbReference type="InterPro" id="IPR029787">
    <property type="entry name" value="Nucleotide_cyclase"/>
</dbReference>
<evidence type="ECO:0000313" key="4">
    <source>
        <dbReference type="EMBL" id="MBD0384490.1"/>
    </source>
</evidence>
<dbReference type="PROSITE" id="PS50887">
    <property type="entry name" value="GGDEF"/>
    <property type="match status" value="1"/>
</dbReference>
<keyword evidence="1" id="KW-0812">Transmembrane</keyword>
<gene>
    <name evidence="4" type="ORF">ICC18_31090</name>
</gene>
<dbReference type="NCBIfam" id="TIGR00254">
    <property type="entry name" value="GGDEF"/>
    <property type="match status" value="1"/>
</dbReference>
<comment type="caution">
    <text evidence="4">The sequence shown here is derived from an EMBL/GenBank/DDBJ whole genome shotgun (WGS) entry which is preliminary data.</text>
</comment>
<evidence type="ECO:0000259" key="2">
    <source>
        <dbReference type="PROSITE" id="PS50883"/>
    </source>
</evidence>
<dbReference type="EMBL" id="JACVVD010000020">
    <property type="protein sequence ID" value="MBD0384490.1"/>
    <property type="molecule type" value="Genomic_DNA"/>
</dbReference>
<dbReference type="CDD" id="cd01948">
    <property type="entry name" value="EAL"/>
    <property type="match status" value="1"/>
</dbReference>
<sequence>MVNYMKSVPGYVWIITLVCYILLIPTEIFVPWPEKQLAWTITLIPCFFFSYQFGLMGGFSISLLTLTLNSLWLCEEFLRDYLQYSRVIEASGLSIATFGFAIGTSVLSEKLHEKRKYAERLAYEDTLTGLYSRLFLYQQIDRYVKQTERKNITFALLFLDIDDFKLINDTYGHDTGDSVLRNVAQRLEESIHVEHITARLGGDEFAVVLTVADMETAELEASRILNRISLPIELDGVIMTVSCSIGISMFPKDGSDVKELFQKSDLAMYSAKHNDKNGFRFYQEGMRSELLDSKFLEQRMRQAFEKNQFVLYYQPQAEMATKKVIGFEALLRWHDPEEGFILPSSFIPTAERTGLIIRLGKWVLNEACRQCKDWQTFYGSNIRISVNVSVIQFLDPAFVSQVREALEKCGLAPSSLELEITESISMLHEESCLRKLDEIKSLGVRLSLDDFGTGFSSLGCLVKYAVDAIKIDKSFTQSIQSNYKNAFILESVLSLAHLLDLEVIAEGVETEMQYSFYLGLSCDFFQGYYQAPPLSAAESSEWLRKNMALNRNLETGGLLDEKR</sequence>
<feature type="domain" description="GGDEF" evidence="3">
    <location>
        <begin position="152"/>
        <end position="284"/>
    </location>
</feature>
<dbReference type="Gene3D" id="3.20.20.450">
    <property type="entry name" value="EAL domain"/>
    <property type="match status" value="1"/>
</dbReference>
<dbReference type="PANTHER" id="PTHR44757:SF2">
    <property type="entry name" value="BIOFILM ARCHITECTURE MAINTENANCE PROTEIN MBAA"/>
    <property type="match status" value="1"/>
</dbReference>
<dbReference type="Pfam" id="PF00990">
    <property type="entry name" value="GGDEF"/>
    <property type="match status" value="1"/>
</dbReference>
<feature type="transmembrane region" description="Helical" evidence="1">
    <location>
        <begin position="37"/>
        <end position="64"/>
    </location>
</feature>
<dbReference type="CDD" id="cd01949">
    <property type="entry name" value="GGDEF"/>
    <property type="match status" value="1"/>
</dbReference>
<dbReference type="AlphaFoldDB" id="A0A926QMB4"/>
<feature type="transmembrane region" description="Helical" evidence="1">
    <location>
        <begin position="12"/>
        <end position="30"/>
    </location>
</feature>
<dbReference type="PANTHER" id="PTHR44757">
    <property type="entry name" value="DIGUANYLATE CYCLASE DGCP"/>
    <property type="match status" value="1"/>
</dbReference>
<dbReference type="FunFam" id="3.30.70.270:FF:000001">
    <property type="entry name" value="Diguanylate cyclase domain protein"/>
    <property type="match status" value="1"/>
</dbReference>
<dbReference type="SUPFAM" id="SSF141868">
    <property type="entry name" value="EAL domain-like"/>
    <property type="match status" value="1"/>
</dbReference>
<proteinExistence type="predicted"/>
<name>A0A926QMB4_9BACL</name>
<dbReference type="Gene3D" id="3.30.70.270">
    <property type="match status" value="1"/>
</dbReference>
<accession>A0A926QMB4</accession>
<dbReference type="Pfam" id="PF00563">
    <property type="entry name" value="EAL"/>
    <property type="match status" value="1"/>
</dbReference>
<dbReference type="InterPro" id="IPR001633">
    <property type="entry name" value="EAL_dom"/>
</dbReference>
<keyword evidence="1" id="KW-0472">Membrane</keyword>
<feature type="domain" description="EAL" evidence="2">
    <location>
        <begin position="293"/>
        <end position="547"/>
    </location>
</feature>